<dbReference type="AlphaFoldDB" id="A0A916JMB3"/>
<proteinExistence type="predicted"/>
<dbReference type="KEGG" id="ptan:CRYO30217_01974"/>
<accession>A0A916JMB3</accession>
<protein>
    <submittedName>
        <fullName evidence="1">Uncharacterized protein</fullName>
    </submittedName>
</protein>
<reference evidence="1" key="1">
    <citation type="submission" date="2021-04" db="EMBL/GenBank/DDBJ databases">
        <authorList>
            <person name="Rodrigo-Torres L."/>
            <person name="Arahal R. D."/>
            <person name="Lucena T."/>
        </authorList>
    </citation>
    <scope>NUCLEOTIDE SEQUENCE</scope>
    <source>
        <strain evidence="1">AS29M-1</strain>
    </source>
</reference>
<name>A0A916JMB3_9FLAO</name>
<evidence type="ECO:0000313" key="2">
    <source>
        <dbReference type="Proteomes" id="UP000683507"/>
    </source>
</evidence>
<dbReference type="RefSeq" id="WP_258542179.1">
    <property type="nucleotide sequence ID" value="NZ_OU015584.1"/>
</dbReference>
<gene>
    <name evidence="1" type="ORF">CRYO30217_01974</name>
</gene>
<evidence type="ECO:0000313" key="1">
    <source>
        <dbReference type="EMBL" id="CAG5082652.1"/>
    </source>
</evidence>
<sequence>MLRVSITILILALFTVISCSKYSSNTDCVPSSDCYPFPWDSGYVYVDVSYPGSGPGIPVILYEGYAEDEVIIWADTVFTDELIFWVPTRTRYAVEAYYNYGGQTIVALDGKKLNEESYDDCGETCYEESSIRLDVKKL</sequence>
<dbReference type="Proteomes" id="UP000683507">
    <property type="component" value="Chromosome"/>
</dbReference>
<keyword evidence="2" id="KW-1185">Reference proteome</keyword>
<organism evidence="1 2">
    <name type="scientific">Parvicella tangerina</name>
    <dbReference type="NCBI Taxonomy" id="2829795"/>
    <lineage>
        <taxon>Bacteria</taxon>
        <taxon>Pseudomonadati</taxon>
        <taxon>Bacteroidota</taxon>
        <taxon>Flavobacteriia</taxon>
        <taxon>Flavobacteriales</taxon>
        <taxon>Parvicellaceae</taxon>
        <taxon>Parvicella</taxon>
    </lineage>
</organism>
<dbReference type="PROSITE" id="PS51257">
    <property type="entry name" value="PROKAR_LIPOPROTEIN"/>
    <property type="match status" value="1"/>
</dbReference>
<dbReference type="EMBL" id="OU015584">
    <property type="protein sequence ID" value="CAG5082652.1"/>
    <property type="molecule type" value="Genomic_DNA"/>
</dbReference>